<proteinExistence type="predicted"/>
<dbReference type="Proteomes" id="UP000318422">
    <property type="component" value="Unassembled WGS sequence"/>
</dbReference>
<gene>
    <name evidence="1" type="ORF">ZRA01_10610</name>
</gene>
<dbReference type="PANTHER" id="PTHR34309">
    <property type="entry name" value="SLR1406 PROTEIN"/>
    <property type="match status" value="1"/>
</dbReference>
<dbReference type="InterPro" id="IPR052517">
    <property type="entry name" value="GlcG_carb_metab_protein"/>
</dbReference>
<dbReference type="InterPro" id="IPR038084">
    <property type="entry name" value="PduO/GlcC-like_sf"/>
</dbReference>
<sequence>MREPNMSQKPVSTVAVPQSVVSAEAVSVALEAAVAKAAELGVKINVAVADSGGNLSGFLRMPGAFVQSIDIAIDKAYTAAGFGFSTKDWMKLIGHDDGMKFGFSARPRLVVFGGGLPLRVNGELIGGIGVSGASEEQDEICARAALDAIGAE</sequence>
<protein>
    <submittedName>
        <fullName evidence="1">PduO protein</fullName>
    </submittedName>
</protein>
<dbReference type="AlphaFoldDB" id="A0A4Y4CQ08"/>
<dbReference type="EMBL" id="BJNV01000012">
    <property type="protein sequence ID" value="GEC94988.1"/>
    <property type="molecule type" value="Genomic_DNA"/>
</dbReference>
<accession>A0A4Y4CQ08</accession>
<dbReference type="Pfam" id="PF03928">
    <property type="entry name" value="HbpS-like"/>
    <property type="match status" value="1"/>
</dbReference>
<evidence type="ECO:0000313" key="1">
    <source>
        <dbReference type="EMBL" id="GEC94988.1"/>
    </source>
</evidence>
<evidence type="ECO:0000313" key="2">
    <source>
        <dbReference type="Proteomes" id="UP000318422"/>
    </source>
</evidence>
<dbReference type="PANTHER" id="PTHR34309:SF1">
    <property type="entry name" value="PROTEIN GLCG"/>
    <property type="match status" value="1"/>
</dbReference>
<dbReference type="InterPro" id="IPR005624">
    <property type="entry name" value="PduO/GlcC-like"/>
</dbReference>
<dbReference type="Gene3D" id="3.30.450.150">
    <property type="entry name" value="Haem-degrading domain"/>
    <property type="match status" value="1"/>
</dbReference>
<comment type="caution">
    <text evidence="1">The sequence shown here is derived from an EMBL/GenBank/DDBJ whole genome shotgun (WGS) entry which is preliminary data.</text>
</comment>
<organism evidence="1 2">
    <name type="scientific">Zoogloea ramigera</name>
    <dbReference type="NCBI Taxonomy" id="350"/>
    <lineage>
        <taxon>Bacteria</taxon>
        <taxon>Pseudomonadati</taxon>
        <taxon>Pseudomonadota</taxon>
        <taxon>Betaproteobacteria</taxon>
        <taxon>Rhodocyclales</taxon>
        <taxon>Zoogloeaceae</taxon>
        <taxon>Zoogloea</taxon>
    </lineage>
</organism>
<dbReference type="SUPFAM" id="SSF143744">
    <property type="entry name" value="GlcG-like"/>
    <property type="match status" value="1"/>
</dbReference>
<reference evidence="1 2" key="1">
    <citation type="submission" date="2019-06" db="EMBL/GenBank/DDBJ databases">
        <title>Whole genome shotgun sequence of Zoogloea ramigera NBRC 15342.</title>
        <authorList>
            <person name="Hosoyama A."/>
            <person name="Uohara A."/>
            <person name="Ohji S."/>
            <person name="Ichikawa N."/>
        </authorList>
    </citation>
    <scope>NUCLEOTIDE SEQUENCE [LARGE SCALE GENOMIC DNA]</scope>
    <source>
        <strain evidence="1 2">NBRC 15342</strain>
    </source>
</reference>
<name>A0A4Y4CQ08_ZOORA</name>
<keyword evidence="2" id="KW-1185">Reference proteome</keyword>